<dbReference type="STRING" id="1499687.BN1080_02195"/>
<gene>
    <name evidence="1" type="ORF">BN1080_02195</name>
</gene>
<organism evidence="1 2">
    <name type="scientific">Planococcus massiliensis</name>
    <dbReference type="NCBI Taxonomy" id="1499687"/>
    <lineage>
        <taxon>Bacteria</taxon>
        <taxon>Bacillati</taxon>
        <taxon>Bacillota</taxon>
        <taxon>Bacilli</taxon>
        <taxon>Bacillales</taxon>
        <taxon>Caryophanaceae</taxon>
        <taxon>Planococcus</taxon>
    </lineage>
</organism>
<accession>A0A098EN54</accession>
<dbReference type="EMBL" id="CCXS01000001">
    <property type="protein sequence ID" value="CEG23245.1"/>
    <property type="molecule type" value="Genomic_DNA"/>
</dbReference>
<reference evidence="1 2" key="1">
    <citation type="submission" date="2014-09" db="EMBL/GenBank/DDBJ databases">
        <authorList>
            <person name="Urmite Genomes Urmite Genomes"/>
        </authorList>
    </citation>
    <scope>NUCLEOTIDE SEQUENCE [LARGE SCALE GENOMIC DNA]</scope>
    <source>
        <strain evidence="1 2">ES2</strain>
    </source>
</reference>
<evidence type="ECO:0000313" key="2">
    <source>
        <dbReference type="Proteomes" id="UP000043699"/>
    </source>
</evidence>
<sequence>MRTYTLLESFLFPYIEINSYNLAKTQLNKRC</sequence>
<protein>
    <submittedName>
        <fullName evidence="1">Uncharacterized protein</fullName>
    </submittedName>
</protein>
<dbReference type="AlphaFoldDB" id="A0A098EN54"/>
<dbReference type="Proteomes" id="UP000043699">
    <property type="component" value="Unassembled WGS sequence"/>
</dbReference>
<name>A0A098EN54_9BACL</name>
<keyword evidence="2" id="KW-1185">Reference proteome</keyword>
<proteinExistence type="predicted"/>
<evidence type="ECO:0000313" key="1">
    <source>
        <dbReference type="EMBL" id="CEG23245.1"/>
    </source>
</evidence>